<dbReference type="InterPro" id="IPR036388">
    <property type="entry name" value="WH-like_DNA-bd_sf"/>
</dbReference>
<dbReference type="Gene3D" id="1.10.10.10">
    <property type="entry name" value="Winged helix-like DNA-binding domain superfamily/Winged helix DNA-binding domain"/>
    <property type="match status" value="1"/>
</dbReference>
<evidence type="ECO:0000256" key="1">
    <source>
        <dbReference type="ARBA" id="ARBA00009437"/>
    </source>
</evidence>
<dbReference type="PANTHER" id="PTHR30126:SF98">
    <property type="entry name" value="HTH-TYPE TRANSCRIPTIONAL ACTIVATOR BAUR"/>
    <property type="match status" value="1"/>
</dbReference>
<dbReference type="CDD" id="cd05466">
    <property type="entry name" value="PBP2_LTTR_substrate"/>
    <property type="match status" value="1"/>
</dbReference>
<evidence type="ECO:0000259" key="5">
    <source>
        <dbReference type="PROSITE" id="PS50931"/>
    </source>
</evidence>
<evidence type="ECO:0000256" key="2">
    <source>
        <dbReference type="ARBA" id="ARBA00023015"/>
    </source>
</evidence>
<dbReference type="AlphaFoldDB" id="A0A1N6VRQ1"/>
<evidence type="ECO:0000256" key="4">
    <source>
        <dbReference type="ARBA" id="ARBA00023163"/>
    </source>
</evidence>
<organism evidence="6 7">
    <name type="scientific">Marinobacterium stanieri</name>
    <dbReference type="NCBI Taxonomy" id="49186"/>
    <lineage>
        <taxon>Bacteria</taxon>
        <taxon>Pseudomonadati</taxon>
        <taxon>Pseudomonadota</taxon>
        <taxon>Gammaproteobacteria</taxon>
        <taxon>Oceanospirillales</taxon>
        <taxon>Oceanospirillaceae</taxon>
        <taxon>Marinobacterium</taxon>
    </lineage>
</organism>
<accession>A0A1N6VRQ1</accession>
<comment type="similarity">
    <text evidence="1">Belongs to the LysR transcriptional regulatory family.</text>
</comment>
<dbReference type="Pfam" id="PF00126">
    <property type="entry name" value="HTH_1"/>
    <property type="match status" value="1"/>
</dbReference>
<feature type="domain" description="HTH lysR-type" evidence="5">
    <location>
        <begin position="13"/>
        <end position="70"/>
    </location>
</feature>
<dbReference type="EMBL" id="FTMN01000009">
    <property type="protein sequence ID" value="SIQ80497.1"/>
    <property type="molecule type" value="Genomic_DNA"/>
</dbReference>
<dbReference type="eggNOG" id="COG0583">
    <property type="taxonomic scope" value="Bacteria"/>
</dbReference>
<protein>
    <submittedName>
        <fullName evidence="6">DNA-binding transcriptional regulator, LysR family</fullName>
    </submittedName>
</protein>
<dbReference type="PANTHER" id="PTHR30126">
    <property type="entry name" value="HTH-TYPE TRANSCRIPTIONAL REGULATOR"/>
    <property type="match status" value="1"/>
</dbReference>
<gene>
    <name evidence="6" type="ORF">SAMN05421647_10975</name>
</gene>
<dbReference type="GO" id="GO:0000976">
    <property type="term" value="F:transcription cis-regulatory region binding"/>
    <property type="evidence" value="ECO:0007669"/>
    <property type="project" value="TreeGrafter"/>
</dbReference>
<evidence type="ECO:0000313" key="7">
    <source>
        <dbReference type="Proteomes" id="UP000186895"/>
    </source>
</evidence>
<sequence length="321" mass="35845">MKGSEFKGQLSDVDLRMLRIFRAVVESGGFSAAEVELNISRAAISIAMADLEVRMGFKLCQRGRSGFSLTDEGRQVYEFTLQLLTSLEEFKTQVNSLHAHLKGELNIGITDNLVTMPRMHITHALSHLKKIGPDVNINIRMSPPNEIELAVLDGRLHVGMVPHHRALAGLNYLPLYDETSYLYCSNEHPLFQSANVSIEQLANWDAVVPAYAQSAEIKRHYQVLNGTATATDREGVAFLIMTGAYIGFLPEHFAARWVSEKRMRALTPEDLHYITPFAAISRKGARPNLVLETYLDTLGRIQSEATLKVSKRLSLNKQIGI</sequence>
<evidence type="ECO:0000256" key="3">
    <source>
        <dbReference type="ARBA" id="ARBA00023125"/>
    </source>
</evidence>
<dbReference type="Proteomes" id="UP000186895">
    <property type="component" value="Unassembled WGS sequence"/>
</dbReference>
<proteinExistence type="inferred from homology"/>
<dbReference type="RefSeq" id="WP_076464839.1">
    <property type="nucleotide sequence ID" value="NZ_FTMN01000009.1"/>
</dbReference>
<dbReference type="PROSITE" id="PS50931">
    <property type="entry name" value="HTH_LYSR"/>
    <property type="match status" value="1"/>
</dbReference>
<evidence type="ECO:0000313" key="6">
    <source>
        <dbReference type="EMBL" id="SIQ80497.1"/>
    </source>
</evidence>
<dbReference type="InterPro" id="IPR000847">
    <property type="entry name" value="LysR_HTH_N"/>
</dbReference>
<dbReference type="GO" id="GO:0003700">
    <property type="term" value="F:DNA-binding transcription factor activity"/>
    <property type="evidence" value="ECO:0007669"/>
    <property type="project" value="InterPro"/>
</dbReference>
<keyword evidence="7" id="KW-1185">Reference proteome</keyword>
<dbReference type="SUPFAM" id="SSF46785">
    <property type="entry name" value="Winged helix' DNA-binding domain"/>
    <property type="match status" value="1"/>
</dbReference>
<dbReference type="InterPro" id="IPR005119">
    <property type="entry name" value="LysR_subst-bd"/>
</dbReference>
<keyword evidence="4" id="KW-0804">Transcription</keyword>
<dbReference type="Gene3D" id="3.40.190.290">
    <property type="match status" value="1"/>
</dbReference>
<name>A0A1N6VRQ1_9GAMM</name>
<keyword evidence="3 6" id="KW-0238">DNA-binding</keyword>
<keyword evidence="2" id="KW-0805">Transcription regulation</keyword>
<dbReference type="Pfam" id="PF03466">
    <property type="entry name" value="LysR_substrate"/>
    <property type="match status" value="1"/>
</dbReference>
<dbReference type="STRING" id="49186.SAMN05421647_10975"/>
<reference evidence="6 7" key="1">
    <citation type="submission" date="2017-01" db="EMBL/GenBank/DDBJ databases">
        <authorList>
            <person name="Mah S.A."/>
            <person name="Swanson W.J."/>
            <person name="Moy G.W."/>
            <person name="Vacquier V.D."/>
        </authorList>
    </citation>
    <scope>NUCLEOTIDE SEQUENCE [LARGE SCALE GENOMIC DNA]</scope>
    <source>
        <strain evidence="6 7">DSM 7027</strain>
    </source>
</reference>
<dbReference type="InterPro" id="IPR036390">
    <property type="entry name" value="WH_DNA-bd_sf"/>
</dbReference>
<dbReference type="SUPFAM" id="SSF53850">
    <property type="entry name" value="Periplasmic binding protein-like II"/>
    <property type="match status" value="1"/>
</dbReference>